<evidence type="ECO:0000313" key="7">
    <source>
        <dbReference type="Proteomes" id="UP000723463"/>
    </source>
</evidence>
<accession>A0A9P6FAF0</accession>
<evidence type="ECO:0000256" key="2">
    <source>
        <dbReference type="ARBA" id="ARBA00022692"/>
    </source>
</evidence>
<feature type="transmembrane region" description="Helical" evidence="5">
    <location>
        <begin position="7"/>
        <end position="27"/>
    </location>
</feature>
<evidence type="ECO:0000256" key="3">
    <source>
        <dbReference type="ARBA" id="ARBA00022989"/>
    </source>
</evidence>
<evidence type="ECO:0000256" key="4">
    <source>
        <dbReference type="ARBA" id="ARBA00023136"/>
    </source>
</evidence>
<comment type="caution">
    <text evidence="6">The sequence shown here is derived from an EMBL/GenBank/DDBJ whole genome shotgun (WGS) entry which is preliminary data.</text>
</comment>
<dbReference type="Gene3D" id="1.20.1250.20">
    <property type="entry name" value="MFS general substrate transporter like domains"/>
    <property type="match status" value="1"/>
</dbReference>
<feature type="transmembrane region" description="Helical" evidence="5">
    <location>
        <begin position="433"/>
        <end position="452"/>
    </location>
</feature>
<feature type="transmembrane region" description="Helical" evidence="5">
    <location>
        <begin position="292"/>
        <end position="311"/>
    </location>
</feature>
<keyword evidence="7" id="KW-1185">Reference proteome</keyword>
<keyword evidence="2 5" id="KW-0812">Transmembrane</keyword>
<feature type="transmembrane region" description="Helical" evidence="5">
    <location>
        <begin position="72"/>
        <end position="91"/>
    </location>
</feature>
<evidence type="ECO:0008006" key="8">
    <source>
        <dbReference type="Google" id="ProtNLM"/>
    </source>
</evidence>
<organism evidence="6 7">
    <name type="scientific">Mortierella hygrophila</name>
    <dbReference type="NCBI Taxonomy" id="979708"/>
    <lineage>
        <taxon>Eukaryota</taxon>
        <taxon>Fungi</taxon>
        <taxon>Fungi incertae sedis</taxon>
        <taxon>Mucoromycota</taxon>
        <taxon>Mortierellomycotina</taxon>
        <taxon>Mortierellomycetes</taxon>
        <taxon>Mortierellales</taxon>
        <taxon>Mortierellaceae</taxon>
        <taxon>Mortierella</taxon>
    </lineage>
</organism>
<dbReference type="AlphaFoldDB" id="A0A9P6FAF0"/>
<keyword evidence="3 5" id="KW-1133">Transmembrane helix</keyword>
<protein>
    <recommendedName>
        <fullName evidence="8">MFS general substrate transporter</fullName>
    </recommendedName>
</protein>
<dbReference type="InterPro" id="IPR051617">
    <property type="entry name" value="UNC-93-like_regulator"/>
</dbReference>
<feature type="transmembrane region" description="Helical" evidence="5">
    <location>
        <begin position="47"/>
        <end position="65"/>
    </location>
</feature>
<reference evidence="6" key="1">
    <citation type="journal article" date="2020" name="Fungal Divers.">
        <title>Resolving the Mortierellaceae phylogeny through synthesis of multi-gene phylogenetics and phylogenomics.</title>
        <authorList>
            <person name="Vandepol N."/>
            <person name="Liber J."/>
            <person name="Desiro A."/>
            <person name="Na H."/>
            <person name="Kennedy M."/>
            <person name="Barry K."/>
            <person name="Grigoriev I.V."/>
            <person name="Miller A.N."/>
            <person name="O'Donnell K."/>
            <person name="Stajich J.E."/>
            <person name="Bonito G."/>
        </authorList>
    </citation>
    <scope>NUCLEOTIDE SEQUENCE</scope>
    <source>
        <strain evidence="6">NRRL 2591</strain>
    </source>
</reference>
<dbReference type="PANTHER" id="PTHR23294:SF59">
    <property type="entry name" value="UNC93-LIKE PROTEIN C922.05C"/>
    <property type="match status" value="1"/>
</dbReference>
<comment type="subcellular location">
    <subcellularLocation>
        <location evidence="1">Membrane</location>
        <topology evidence="1">Multi-pass membrane protein</topology>
    </subcellularLocation>
</comment>
<name>A0A9P6FAF0_9FUNG</name>
<evidence type="ECO:0000256" key="1">
    <source>
        <dbReference type="ARBA" id="ARBA00004141"/>
    </source>
</evidence>
<dbReference type="Pfam" id="PF05978">
    <property type="entry name" value="UNC-93"/>
    <property type="match status" value="1"/>
</dbReference>
<dbReference type="SUPFAM" id="SSF103473">
    <property type="entry name" value="MFS general substrate transporter"/>
    <property type="match status" value="1"/>
</dbReference>
<sequence>MKLSDPLAQVIVVGIICFCCPGMFNALQGTGSYGLSPKDSDVGNHASTALSCVFAISSLFAGALFNIFGHRLLLIIGGLTYCLYVGSFLAYHYITSIVFVVVASCLLGVGAGWLWCAQGAVMMGYPEEGDKGKYFAIFWAIFNCGGVIGNVIPLILQWNDADAGGASTGAYGTYMVVMIIGALLSLLLLPTSKVFRRDGTNVVRVRYSSPTSELISVFKLFLDWRMLCLIPMFFTSNWIYTYQFNAVNAFNFTIRTRAMNSMFYWLAQIFASIAYGQFLDKREWSRPKRARYGLILLTILLGGTWAGGFFFQRTFGPRNNNAVPDPLNPESLIKNPADFHHIDLVTNTKDFIGPFFLYLAYGVTDAMYQGFSYWLMGALTNDTNQAARFAGFYKFVQNLGGVLAPVVQTSIIGNGPSAGYNAVNAQTRGMGEFLVCVVLIGLGVLGAVPVAFRAVQDHTIEEGDDIIELGDKQELYDGKN</sequence>
<dbReference type="InterPro" id="IPR010291">
    <property type="entry name" value="Ion_channel_UNC-93"/>
</dbReference>
<gene>
    <name evidence="6" type="ORF">EC957_009383</name>
</gene>
<keyword evidence="4 5" id="KW-0472">Membrane</keyword>
<feature type="transmembrane region" description="Helical" evidence="5">
    <location>
        <begin position="262"/>
        <end position="280"/>
    </location>
</feature>
<feature type="transmembrane region" description="Helical" evidence="5">
    <location>
        <begin position="224"/>
        <end position="242"/>
    </location>
</feature>
<dbReference type="GO" id="GO:0016020">
    <property type="term" value="C:membrane"/>
    <property type="evidence" value="ECO:0007669"/>
    <property type="project" value="UniProtKB-SubCell"/>
</dbReference>
<dbReference type="PANTHER" id="PTHR23294">
    <property type="entry name" value="ET TRANSLATION PRODUCT-RELATED"/>
    <property type="match status" value="1"/>
</dbReference>
<evidence type="ECO:0000313" key="6">
    <source>
        <dbReference type="EMBL" id="KAF9546778.1"/>
    </source>
</evidence>
<dbReference type="Proteomes" id="UP000723463">
    <property type="component" value="Unassembled WGS sequence"/>
</dbReference>
<proteinExistence type="predicted"/>
<feature type="transmembrane region" description="Helical" evidence="5">
    <location>
        <begin position="134"/>
        <end position="156"/>
    </location>
</feature>
<feature type="transmembrane region" description="Helical" evidence="5">
    <location>
        <begin position="97"/>
        <end position="122"/>
    </location>
</feature>
<evidence type="ECO:0000256" key="5">
    <source>
        <dbReference type="SAM" id="Phobius"/>
    </source>
</evidence>
<dbReference type="EMBL" id="JAAAXW010000051">
    <property type="protein sequence ID" value="KAF9546778.1"/>
    <property type="molecule type" value="Genomic_DNA"/>
</dbReference>
<feature type="transmembrane region" description="Helical" evidence="5">
    <location>
        <begin position="355"/>
        <end position="375"/>
    </location>
</feature>
<feature type="transmembrane region" description="Helical" evidence="5">
    <location>
        <begin position="168"/>
        <end position="189"/>
    </location>
</feature>
<dbReference type="InterPro" id="IPR036259">
    <property type="entry name" value="MFS_trans_sf"/>
</dbReference>